<reference evidence="13" key="1">
    <citation type="journal article" date="2023" name="IScience">
        <title>Live-bearing cockroach genome reveals convergent evolutionary mechanisms linked to viviparity in insects and beyond.</title>
        <authorList>
            <person name="Fouks B."/>
            <person name="Harrison M.C."/>
            <person name="Mikhailova A.A."/>
            <person name="Marchal E."/>
            <person name="English S."/>
            <person name="Carruthers M."/>
            <person name="Jennings E.C."/>
            <person name="Chiamaka E.L."/>
            <person name="Frigard R.A."/>
            <person name="Pippel M."/>
            <person name="Attardo G.M."/>
            <person name="Benoit J.B."/>
            <person name="Bornberg-Bauer E."/>
            <person name="Tobe S.S."/>
        </authorList>
    </citation>
    <scope>NUCLEOTIDE SEQUENCE</scope>
    <source>
        <strain evidence="13">Stay&amp;Tobe</strain>
    </source>
</reference>
<evidence type="ECO:0000256" key="2">
    <source>
        <dbReference type="ARBA" id="ARBA00007193"/>
    </source>
</evidence>
<proteinExistence type="inferred from homology"/>
<evidence type="ECO:0000256" key="7">
    <source>
        <dbReference type="ARBA" id="ARBA00023053"/>
    </source>
</evidence>
<evidence type="ECO:0000256" key="12">
    <source>
        <dbReference type="RuleBase" id="RU000679"/>
    </source>
</evidence>
<evidence type="ECO:0000256" key="4">
    <source>
        <dbReference type="ARBA" id="ARBA00022461"/>
    </source>
</evidence>
<evidence type="ECO:0000313" key="13">
    <source>
        <dbReference type="EMBL" id="KAJ9601612.1"/>
    </source>
</evidence>
<keyword evidence="10 12" id="KW-0739">Sodium transport</keyword>
<keyword evidence="14" id="KW-1185">Reference proteome</keyword>
<evidence type="ECO:0000256" key="1">
    <source>
        <dbReference type="ARBA" id="ARBA00004141"/>
    </source>
</evidence>
<dbReference type="Proteomes" id="UP001233999">
    <property type="component" value="Unassembled WGS sequence"/>
</dbReference>
<keyword evidence="3 12" id="KW-0813">Transport</keyword>
<dbReference type="AlphaFoldDB" id="A0AAD8AM31"/>
<evidence type="ECO:0000256" key="5">
    <source>
        <dbReference type="ARBA" id="ARBA00022692"/>
    </source>
</evidence>
<keyword evidence="11 12" id="KW-0407">Ion channel</keyword>
<organism evidence="13 14">
    <name type="scientific">Diploptera punctata</name>
    <name type="common">Pacific beetle cockroach</name>
    <dbReference type="NCBI Taxonomy" id="6984"/>
    <lineage>
        <taxon>Eukaryota</taxon>
        <taxon>Metazoa</taxon>
        <taxon>Ecdysozoa</taxon>
        <taxon>Arthropoda</taxon>
        <taxon>Hexapoda</taxon>
        <taxon>Insecta</taxon>
        <taxon>Pterygota</taxon>
        <taxon>Neoptera</taxon>
        <taxon>Polyneoptera</taxon>
        <taxon>Dictyoptera</taxon>
        <taxon>Blattodea</taxon>
        <taxon>Blaberoidea</taxon>
        <taxon>Blaberidae</taxon>
        <taxon>Diplopterinae</taxon>
        <taxon>Diploptera</taxon>
    </lineage>
</organism>
<evidence type="ECO:0000313" key="14">
    <source>
        <dbReference type="Proteomes" id="UP001233999"/>
    </source>
</evidence>
<accession>A0AAD8AM31</accession>
<keyword evidence="8 12" id="KW-0406">Ion transport</keyword>
<comment type="subcellular location">
    <subcellularLocation>
        <location evidence="1">Membrane</location>
        <topology evidence="1">Multi-pass membrane protein</topology>
    </subcellularLocation>
</comment>
<dbReference type="GO" id="GO:0005886">
    <property type="term" value="C:plasma membrane"/>
    <property type="evidence" value="ECO:0007669"/>
    <property type="project" value="TreeGrafter"/>
</dbReference>
<dbReference type="PANTHER" id="PTHR11690:SF300">
    <property type="entry name" value="PICKPOCKET PROTEIN 19"/>
    <property type="match status" value="1"/>
</dbReference>
<reference evidence="13" key="2">
    <citation type="submission" date="2023-05" db="EMBL/GenBank/DDBJ databases">
        <authorList>
            <person name="Fouks B."/>
        </authorList>
    </citation>
    <scope>NUCLEOTIDE SEQUENCE</scope>
    <source>
        <strain evidence="13">Stay&amp;Tobe</strain>
        <tissue evidence="13">Testes</tissue>
    </source>
</reference>
<name>A0AAD8AM31_DIPPU</name>
<keyword evidence="6" id="KW-1133">Transmembrane helix</keyword>
<dbReference type="InterPro" id="IPR001873">
    <property type="entry name" value="ENaC"/>
</dbReference>
<evidence type="ECO:0000256" key="11">
    <source>
        <dbReference type="ARBA" id="ARBA00023303"/>
    </source>
</evidence>
<evidence type="ECO:0000256" key="3">
    <source>
        <dbReference type="ARBA" id="ARBA00022448"/>
    </source>
</evidence>
<protein>
    <recommendedName>
        <fullName evidence="15">Sodium channel protein Nach</fullName>
    </recommendedName>
</protein>
<evidence type="ECO:0000256" key="8">
    <source>
        <dbReference type="ARBA" id="ARBA00023065"/>
    </source>
</evidence>
<dbReference type="Gene3D" id="2.60.470.10">
    <property type="entry name" value="Acid-sensing ion channels like domains"/>
    <property type="match status" value="1"/>
</dbReference>
<evidence type="ECO:0000256" key="6">
    <source>
        <dbReference type="ARBA" id="ARBA00022989"/>
    </source>
</evidence>
<evidence type="ECO:0008006" key="15">
    <source>
        <dbReference type="Google" id="ProtNLM"/>
    </source>
</evidence>
<gene>
    <name evidence="13" type="ORF">L9F63_000220</name>
</gene>
<evidence type="ECO:0000256" key="10">
    <source>
        <dbReference type="ARBA" id="ARBA00023201"/>
    </source>
</evidence>
<keyword evidence="5 12" id="KW-0812">Transmembrane</keyword>
<dbReference type="EMBL" id="JASPKZ010000007">
    <property type="protein sequence ID" value="KAJ9601612.1"/>
    <property type="molecule type" value="Genomic_DNA"/>
</dbReference>
<dbReference type="PANTHER" id="PTHR11690">
    <property type="entry name" value="AMILORIDE-SENSITIVE SODIUM CHANNEL-RELATED"/>
    <property type="match status" value="1"/>
</dbReference>
<comment type="similarity">
    <text evidence="2 12">Belongs to the amiloride-sensitive sodium channel (TC 1.A.6) family.</text>
</comment>
<keyword evidence="4 12" id="KW-0894">Sodium channel</keyword>
<feature type="non-terminal residue" evidence="13">
    <location>
        <position position="222"/>
    </location>
</feature>
<keyword evidence="9" id="KW-0472">Membrane</keyword>
<evidence type="ECO:0000256" key="9">
    <source>
        <dbReference type="ARBA" id="ARBA00023136"/>
    </source>
</evidence>
<keyword evidence="7" id="KW-0915">Sodium</keyword>
<dbReference type="GO" id="GO:0015280">
    <property type="term" value="F:ligand-gated sodium channel activity"/>
    <property type="evidence" value="ECO:0007669"/>
    <property type="project" value="TreeGrafter"/>
</dbReference>
<comment type="caution">
    <text evidence="13">The sequence shown here is derived from an EMBL/GenBank/DDBJ whole genome shotgun (WGS) entry which is preliminary data.</text>
</comment>
<sequence>MALINFGDFDMLDEYFKNSTEFAERLNSINITKLMVEAMPSCGEFFVNKCWWHTKYYNCCTLFEFQRTEYGFCYSFNSETSDIHIKNVNKFEFTYELDSSRPRRTSTSGKRGGLRLTVNLPPKEVSNIIEDDFILVTSPYSFPMVGSDIPAGSSAQVLLSAKTTKPTPQVRGLSSDRRHCLFRDEGKALGKPKYFHTNCLAECHRESAYEYCNCTPYFYPNE</sequence>
<dbReference type="Pfam" id="PF00858">
    <property type="entry name" value="ASC"/>
    <property type="match status" value="1"/>
</dbReference>